<dbReference type="SUPFAM" id="SSF46689">
    <property type="entry name" value="Homeodomain-like"/>
    <property type="match status" value="1"/>
</dbReference>
<dbReference type="InterPro" id="IPR006447">
    <property type="entry name" value="Myb_dom_plants"/>
</dbReference>
<evidence type="ECO:0000313" key="10">
    <source>
        <dbReference type="Proteomes" id="UP001259832"/>
    </source>
</evidence>
<evidence type="ECO:0000259" key="8">
    <source>
        <dbReference type="PROSITE" id="PS51294"/>
    </source>
</evidence>
<dbReference type="Pfam" id="PF00249">
    <property type="entry name" value="Myb_DNA-binding"/>
    <property type="match status" value="1"/>
</dbReference>
<dbReference type="InterPro" id="IPR009057">
    <property type="entry name" value="Homeodomain-like_sf"/>
</dbReference>
<proteinExistence type="predicted"/>
<dbReference type="PROSITE" id="PS51294">
    <property type="entry name" value="HTH_MYB"/>
    <property type="match status" value="1"/>
</dbReference>
<dbReference type="PROSITE" id="PS51293">
    <property type="entry name" value="SANT"/>
    <property type="match status" value="1"/>
</dbReference>
<evidence type="ECO:0000256" key="2">
    <source>
        <dbReference type="ARBA" id="ARBA00023125"/>
    </source>
</evidence>
<evidence type="ECO:0000259" key="6">
    <source>
        <dbReference type="PROSITE" id="PS50090"/>
    </source>
</evidence>
<protein>
    <submittedName>
        <fullName evidence="9">Myb-like protein J</fullName>
    </submittedName>
</protein>
<reference evidence="9" key="1">
    <citation type="submission" date="2023-08" db="EMBL/GenBank/DDBJ databases">
        <title>Reference Genome Resource for the Citrus Pathogen Phytophthora citrophthora.</title>
        <authorList>
            <person name="Moller H."/>
            <person name="Coetzee B."/>
            <person name="Rose L.J."/>
            <person name="Van Niekerk J.M."/>
        </authorList>
    </citation>
    <scope>NUCLEOTIDE SEQUENCE</scope>
    <source>
        <strain evidence="9">STE-U-9442</strain>
    </source>
</reference>
<feature type="compositionally biased region" description="Polar residues" evidence="5">
    <location>
        <begin position="57"/>
        <end position="66"/>
    </location>
</feature>
<feature type="domain" description="SANT" evidence="7">
    <location>
        <begin position="73"/>
        <end position="125"/>
    </location>
</feature>
<feature type="domain" description="HTH myb-type" evidence="8">
    <location>
        <begin position="70"/>
        <end position="125"/>
    </location>
</feature>
<dbReference type="Gene3D" id="1.10.10.60">
    <property type="entry name" value="Homeodomain-like"/>
    <property type="match status" value="1"/>
</dbReference>
<dbReference type="PROSITE" id="PS50090">
    <property type="entry name" value="MYB_LIKE"/>
    <property type="match status" value="1"/>
</dbReference>
<organism evidence="9 10">
    <name type="scientific">Phytophthora citrophthora</name>
    <dbReference type="NCBI Taxonomy" id="4793"/>
    <lineage>
        <taxon>Eukaryota</taxon>
        <taxon>Sar</taxon>
        <taxon>Stramenopiles</taxon>
        <taxon>Oomycota</taxon>
        <taxon>Peronosporomycetes</taxon>
        <taxon>Peronosporales</taxon>
        <taxon>Peronosporaceae</taxon>
        <taxon>Phytophthora</taxon>
    </lineage>
</organism>
<comment type="caution">
    <text evidence="9">The sequence shown here is derived from an EMBL/GenBank/DDBJ whole genome shotgun (WGS) entry which is preliminary data.</text>
</comment>
<gene>
    <name evidence="9" type="ORF">P3T76_005581</name>
</gene>
<dbReference type="Proteomes" id="UP001259832">
    <property type="component" value="Unassembled WGS sequence"/>
</dbReference>
<evidence type="ECO:0000259" key="7">
    <source>
        <dbReference type="PROSITE" id="PS51293"/>
    </source>
</evidence>
<feature type="domain" description="Myb-like" evidence="6">
    <location>
        <begin position="78"/>
        <end position="121"/>
    </location>
</feature>
<dbReference type="AlphaFoldDB" id="A0AAD9GQ47"/>
<dbReference type="GO" id="GO:0003677">
    <property type="term" value="F:DNA binding"/>
    <property type="evidence" value="ECO:0007669"/>
    <property type="project" value="UniProtKB-KW"/>
</dbReference>
<keyword evidence="10" id="KW-1185">Reference proteome</keyword>
<keyword evidence="3" id="KW-0804">Transcription</keyword>
<accession>A0AAD9GQ47</accession>
<sequence>MTFSTHVQRELFTSETDQNSDEMTSQAIPKLIRLPLTRPFGARNKKSMTKKQQSTSVQAVGSSVVETHNKSPRHGQGWTTEEHDRFLQALEIFPSGPWKDVAAFIGTRTPRQAMTHAQKYREKIRRRRRGPLNTFLRPEIYRELIVETSPSGKSTNTAEKSPTAVDWHPVHLEDPQQRNWLDNLSVEDMDAAFQAVLEHDDVALSPLDMDELIRSAFTTDGE</sequence>
<keyword evidence="4" id="KW-0539">Nucleus</keyword>
<dbReference type="CDD" id="cd00167">
    <property type="entry name" value="SANT"/>
    <property type="match status" value="1"/>
</dbReference>
<dbReference type="SMART" id="SM00717">
    <property type="entry name" value="SANT"/>
    <property type="match status" value="1"/>
</dbReference>
<feature type="region of interest" description="Disordered" evidence="5">
    <location>
        <begin position="1"/>
        <end position="24"/>
    </location>
</feature>
<dbReference type="NCBIfam" id="TIGR01557">
    <property type="entry name" value="myb_SHAQKYF"/>
    <property type="match status" value="1"/>
</dbReference>
<dbReference type="PANTHER" id="PTHR12802:SF155">
    <property type="entry name" value="DEUBIQUITINASE MYSM1"/>
    <property type="match status" value="1"/>
</dbReference>
<dbReference type="EMBL" id="JASMQC010000008">
    <property type="protein sequence ID" value="KAK1942944.1"/>
    <property type="molecule type" value="Genomic_DNA"/>
</dbReference>
<feature type="region of interest" description="Disordered" evidence="5">
    <location>
        <begin position="44"/>
        <end position="79"/>
    </location>
</feature>
<evidence type="ECO:0000256" key="3">
    <source>
        <dbReference type="ARBA" id="ARBA00023163"/>
    </source>
</evidence>
<evidence type="ECO:0000256" key="5">
    <source>
        <dbReference type="SAM" id="MobiDB-lite"/>
    </source>
</evidence>
<evidence type="ECO:0000313" key="9">
    <source>
        <dbReference type="EMBL" id="KAK1942944.1"/>
    </source>
</evidence>
<evidence type="ECO:0000256" key="4">
    <source>
        <dbReference type="ARBA" id="ARBA00023242"/>
    </source>
</evidence>
<dbReference type="PANTHER" id="PTHR12802">
    <property type="entry name" value="SWI/SNF COMPLEX-RELATED"/>
    <property type="match status" value="1"/>
</dbReference>
<dbReference type="InterPro" id="IPR017930">
    <property type="entry name" value="Myb_dom"/>
</dbReference>
<evidence type="ECO:0000256" key="1">
    <source>
        <dbReference type="ARBA" id="ARBA00023015"/>
    </source>
</evidence>
<dbReference type="InterPro" id="IPR017884">
    <property type="entry name" value="SANT_dom"/>
</dbReference>
<keyword evidence="2" id="KW-0238">DNA-binding</keyword>
<keyword evidence="1" id="KW-0805">Transcription regulation</keyword>
<dbReference type="InterPro" id="IPR001005">
    <property type="entry name" value="SANT/Myb"/>
</dbReference>
<name>A0AAD9GQ47_9STRA</name>